<reference evidence="1 2" key="1">
    <citation type="journal article" date="2015" name="Fungal Genet. Biol.">
        <title>Evolution of novel wood decay mechanisms in Agaricales revealed by the genome sequences of Fistulina hepatica and Cylindrobasidium torrendii.</title>
        <authorList>
            <person name="Floudas D."/>
            <person name="Held B.W."/>
            <person name="Riley R."/>
            <person name="Nagy L.G."/>
            <person name="Koehler G."/>
            <person name="Ransdell A.S."/>
            <person name="Younus H."/>
            <person name="Chow J."/>
            <person name="Chiniquy J."/>
            <person name="Lipzen A."/>
            <person name="Tritt A."/>
            <person name="Sun H."/>
            <person name="Haridas S."/>
            <person name="LaButti K."/>
            <person name="Ohm R.A."/>
            <person name="Kues U."/>
            <person name="Blanchette R.A."/>
            <person name="Grigoriev I.V."/>
            <person name="Minto R.E."/>
            <person name="Hibbett D.S."/>
        </authorList>
    </citation>
    <scope>NUCLEOTIDE SEQUENCE [LARGE SCALE GENOMIC DNA]</scope>
    <source>
        <strain evidence="1 2">ATCC 64428</strain>
    </source>
</reference>
<gene>
    <name evidence="1" type="ORF">FISHEDRAFT_12826</name>
</gene>
<protein>
    <submittedName>
        <fullName evidence="1">Uncharacterized protein</fullName>
    </submittedName>
</protein>
<dbReference type="EMBL" id="KN881929">
    <property type="protein sequence ID" value="KIY47735.1"/>
    <property type="molecule type" value="Genomic_DNA"/>
</dbReference>
<evidence type="ECO:0000313" key="1">
    <source>
        <dbReference type="EMBL" id="KIY47735.1"/>
    </source>
</evidence>
<sequence>VALQNDDTDENAIVVTTLDSVPFASPEDLLRMSRPQLADIAIFLNSKLPSVLQIDISDSRSDAFVRDSIELIV</sequence>
<feature type="non-terminal residue" evidence="1">
    <location>
        <position position="1"/>
    </location>
</feature>
<keyword evidence="2" id="KW-1185">Reference proteome</keyword>
<organism evidence="1 2">
    <name type="scientific">Fistulina hepatica ATCC 64428</name>
    <dbReference type="NCBI Taxonomy" id="1128425"/>
    <lineage>
        <taxon>Eukaryota</taxon>
        <taxon>Fungi</taxon>
        <taxon>Dikarya</taxon>
        <taxon>Basidiomycota</taxon>
        <taxon>Agaricomycotina</taxon>
        <taxon>Agaricomycetes</taxon>
        <taxon>Agaricomycetidae</taxon>
        <taxon>Agaricales</taxon>
        <taxon>Fistulinaceae</taxon>
        <taxon>Fistulina</taxon>
    </lineage>
</organism>
<proteinExistence type="predicted"/>
<dbReference type="OrthoDB" id="3061698at2759"/>
<feature type="non-terminal residue" evidence="1">
    <location>
        <position position="73"/>
    </location>
</feature>
<accession>A0A0D7AAM5</accession>
<dbReference type="AlphaFoldDB" id="A0A0D7AAM5"/>
<name>A0A0D7AAM5_9AGAR</name>
<evidence type="ECO:0000313" key="2">
    <source>
        <dbReference type="Proteomes" id="UP000054144"/>
    </source>
</evidence>
<dbReference type="Proteomes" id="UP000054144">
    <property type="component" value="Unassembled WGS sequence"/>
</dbReference>